<evidence type="ECO:0000256" key="1">
    <source>
        <dbReference type="SAM" id="MobiDB-lite"/>
    </source>
</evidence>
<organism evidence="2 3">
    <name type="scientific">Channa argus</name>
    <name type="common">Northern snakehead</name>
    <name type="synonym">Ophicephalus argus</name>
    <dbReference type="NCBI Taxonomy" id="215402"/>
    <lineage>
        <taxon>Eukaryota</taxon>
        <taxon>Metazoa</taxon>
        <taxon>Chordata</taxon>
        <taxon>Craniata</taxon>
        <taxon>Vertebrata</taxon>
        <taxon>Euteleostomi</taxon>
        <taxon>Actinopterygii</taxon>
        <taxon>Neopterygii</taxon>
        <taxon>Teleostei</taxon>
        <taxon>Neoteleostei</taxon>
        <taxon>Acanthomorphata</taxon>
        <taxon>Anabantaria</taxon>
        <taxon>Anabantiformes</taxon>
        <taxon>Channoidei</taxon>
        <taxon>Channidae</taxon>
        <taxon>Channa</taxon>
    </lineage>
</organism>
<name>A0A6G1QUQ8_CHAAH</name>
<feature type="region of interest" description="Disordered" evidence="1">
    <location>
        <begin position="41"/>
        <end position="62"/>
    </location>
</feature>
<reference evidence="2 3" key="1">
    <citation type="submission" date="2019-02" db="EMBL/GenBank/DDBJ databases">
        <title>Opniocepnalus argus genome.</title>
        <authorList>
            <person name="Zhou C."/>
            <person name="Xiao S."/>
        </authorList>
    </citation>
    <scope>NUCLEOTIDE SEQUENCE [LARGE SCALE GENOMIC DNA]</scope>
    <source>
        <strain evidence="2">OARG1902GOOAL</strain>
        <tissue evidence="2">Muscle</tissue>
    </source>
</reference>
<accession>A0A6G1QUQ8</accession>
<dbReference type="AlphaFoldDB" id="A0A6G1QUQ8"/>
<evidence type="ECO:0000313" key="2">
    <source>
        <dbReference type="EMBL" id="KAF3706049.1"/>
    </source>
</evidence>
<keyword evidence="3" id="KW-1185">Reference proteome</keyword>
<gene>
    <name evidence="2" type="ORF">EXN66_Car021740</name>
</gene>
<dbReference type="EMBL" id="CM015734">
    <property type="protein sequence ID" value="KAF3706049.1"/>
    <property type="molecule type" value="Genomic_DNA"/>
</dbReference>
<dbReference type="Proteomes" id="UP000503349">
    <property type="component" value="Chromosome 23"/>
</dbReference>
<reference evidence="3" key="2">
    <citation type="submission" date="2019-02" db="EMBL/GenBank/DDBJ databases">
        <title>Opniocepnalus argus Var Kimnra genome.</title>
        <authorList>
            <person name="Zhou C."/>
            <person name="Xiao S."/>
        </authorList>
    </citation>
    <scope>NUCLEOTIDE SEQUENCE [LARGE SCALE GENOMIC DNA]</scope>
</reference>
<protein>
    <submittedName>
        <fullName evidence="2">Uncharacterized protein</fullName>
    </submittedName>
</protein>
<proteinExistence type="predicted"/>
<sequence length="62" mass="7396">MRVHAVQPRVKEQTLALQREFLMLQHELLGSLEERKRFSDFNSSFSEHEHPRFQIRGRSTSS</sequence>
<evidence type="ECO:0000313" key="3">
    <source>
        <dbReference type="Proteomes" id="UP000503349"/>
    </source>
</evidence>